<dbReference type="InterPro" id="IPR043725">
    <property type="entry name" value="DUF5667"/>
</dbReference>
<feature type="compositionally biased region" description="Basic and acidic residues" evidence="1">
    <location>
        <begin position="372"/>
        <end position="381"/>
    </location>
</feature>
<dbReference type="EMBL" id="BMKQ01000001">
    <property type="protein sequence ID" value="GGF45330.1"/>
    <property type="molecule type" value="Genomic_DNA"/>
</dbReference>
<dbReference type="RefSeq" id="WP_188779555.1">
    <property type="nucleotide sequence ID" value="NZ_BMKQ01000001.1"/>
</dbReference>
<dbReference type="AlphaFoldDB" id="A0A917F3H4"/>
<proteinExistence type="predicted"/>
<gene>
    <name evidence="3" type="ORF">GCM10011519_19030</name>
</gene>
<keyword evidence="4" id="KW-1185">Reference proteome</keyword>
<feature type="region of interest" description="Disordered" evidence="1">
    <location>
        <begin position="287"/>
        <end position="406"/>
    </location>
</feature>
<dbReference type="Proteomes" id="UP000649179">
    <property type="component" value="Unassembled WGS sequence"/>
</dbReference>
<feature type="domain" description="DUF5667" evidence="2">
    <location>
        <begin position="118"/>
        <end position="226"/>
    </location>
</feature>
<accession>A0A917F3H4</accession>
<organism evidence="3 4">
    <name type="scientific">Marmoricola endophyticus</name>
    <dbReference type="NCBI Taxonomy" id="2040280"/>
    <lineage>
        <taxon>Bacteria</taxon>
        <taxon>Bacillati</taxon>
        <taxon>Actinomycetota</taxon>
        <taxon>Actinomycetes</taxon>
        <taxon>Propionibacteriales</taxon>
        <taxon>Nocardioidaceae</taxon>
        <taxon>Marmoricola</taxon>
    </lineage>
</organism>
<dbReference type="Pfam" id="PF18915">
    <property type="entry name" value="DUF5667"/>
    <property type="match status" value="1"/>
</dbReference>
<feature type="compositionally biased region" description="Low complexity" evidence="1">
    <location>
        <begin position="287"/>
        <end position="348"/>
    </location>
</feature>
<name>A0A917F3H4_9ACTN</name>
<evidence type="ECO:0000313" key="3">
    <source>
        <dbReference type="EMBL" id="GGF45330.1"/>
    </source>
</evidence>
<evidence type="ECO:0000313" key="4">
    <source>
        <dbReference type="Proteomes" id="UP000649179"/>
    </source>
</evidence>
<feature type="compositionally biased region" description="Low complexity" evidence="1">
    <location>
        <begin position="382"/>
        <end position="399"/>
    </location>
</feature>
<reference evidence="3" key="1">
    <citation type="journal article" date="2014" name="Int. J. Syst. Evol. Microbiol.">
        <title>Complete genome sequence of Corynebacterium casei LMG S-19264T (=DSM 44701T), isolated from a smear-ripened cheese.</title>
        <authorList>
            <consortium name="US DOE Joint Genome Institute (JGI-PGF)"/>
            <person name="Walter F."/>
            <person name="Albersmeier A."/>
            <person name="Kalinowski J."/>
            <person name="Ruckert C."/>
        </authorList>
    </citation>
    <scope>NUCLEOTIDE SEQUENCE</scope>
    <source>
        <strain evidence="3">CGMCC 1.16067</strain>
    </source>
</reference>
<sequence>MIDFSGPAALRARPAERFARLIDEGAGATGPADAALIDLVGALRALPEAPAPSASYTADLRERLMAEADTALVPAEPQLLLPEVSRSGRARRRATVAAAAAVLVGSTGGLAVAAQGTVEGDPLYGVKRGIEAMTTSMSLSEASRGQDYLDQSRTRLAEVSTLMADDPDVSSRTADAVRSTLARFASSAAEGSDLLFTSYQRDASADHVASVRSFAGTSMRDLDAVAAEAPPSMQDALSEAATMLTDLDQQARVLCAACGAREPLALTTTLEPASAKGALDRLIESGTAGARPASPAPGAKRSQPATSPSGSTTAPGSSRSPAPASTTAPGTAAQKQAGKAAGRARGTTSSAPALDGLVKLPGSQSGAPSVIDLDKLTKDLTDGLTTTTKGLTDGLAKGLNGSRTTP</sequence>
<evidence type="ECO:0000256" key="1">
    <source>
        <dbReference type="SAM" id="MobiDB-lite"/>
    </source>
</evidence>
<evidence type="ECO:0000259" key="2">
    <source>
        <dbReference type="Pfam" id="PF18915"/>
    </source>
</evidence>
<reference evidence="3" key="2">
    <citation type="submission" date="2020-09" db="EMBL/GenBank/DDBJ databases">
        <authorList>
            <person name="Sun Q."/>
            <person name="Zhou Y."/>
        </authorList>
    </citation>
    <scope>NUCLEOTIDE SEQUENCE</scope>
    <source>
        <strain evidence="3">CGMCC 1.16067</strain>
    </source>
</reference>
<protein>
    <recommendedName>
        <fullName evidence="2">DUF5667 domain-containing protein</fullName>
    </recommendedName>
</protein>
<comment type="caution">
    <text evidence="3">The sequence shown here is derived from an EMBL/GenBank/DDBJ whole genome shotgun (WGS) entry which is preliminary data.</text>
</comment>